<dbReference type="Proteomes" id="UP000596099">
    <property type="component" value="Plasmid pHB5018c"/>
</dbReference>
<organism evidence="1 2">
    <name type="scientific">Thermus thermophilus</name>
    <dbReference type="NCBI Taxonomy" id="274"/>
    <lineage>
        <taxon>Bacteria</taxon>
        <taxon>Thermotogati</taxon>
        <taxon>Deinococcota</taxon>
        <taxon>Deinococci</taxon>
        <taxon>Thermales</taxon>
        <taxon>Thermaceae</taxon>
        <taxon>Thermus</taxon>
    </lineage>
</organism>
<sequence length="143" mass="15631">MKRASSFPGKCWTSFRALLFALALLLPALAQGLPQVRELSERELYWFLANRTQEVVAVGLPPASLGEALKEKRLTLVLGREAPPPWARGAKVVRLGGTPMAGWFLLADGRFFVAPKEGKYVVVESREVAATLYGYFAVVLSGP</sequence>
<dbReference type="AlphaFoldDB" id="A0A7R7TGQ4"/>
<dbReference type="EMBL" id="AP024272">
    <property type="protein sequence ID" value="BCP67655.1"/>
    <property type="molecule type" value="Genomic_DNA"/>
</dbReference>
<geneLocation type="plasmid" evidence="1 2">
    <name>pHB5018c</name>
</geneLocation>
<gene>
    <name evidence="1" type="ORF">TthHB5018_c25890</name>
</gene>
<dbReference type="RefSeq" id="WP_259330115.1">
    <property type="nucleotide sequence ID" value="NZ_AP024272.1"/>
</dbReference>
<evidence type="ECO:0000313" key="2">
    <source>
        <dbReference type="Proteomes" id="UP000596099"/>
    </source>
</evidence>
<protein>
    <submittedName>
        <fullName evidence="1">Uncharacterized protein</fullName>
    </submittedName>
</protein>
<name>A0A7R7TGQ4_THETH</name>
<proteinExistence type="predicted"/>
<reference evidence="2" key="1">
    <citation type="submission" date="2021-01" db="EMBL/GenBank/DDBJ databases">
        <title>Complete Genome Sequence of Thermus thermophilus Strain HB5018, Isolated from Mine Onsen Hot Spring.</title>
        <authorList>
            <person name="Miyazaki K."/>
            <person name="Moriya T."/>
            <person name="Nemoto N."/>
            <person name="Oshima T."/>
            <person name="Yura K."/>
            <person name="Bessho Y."/>
        </authorList>
    </citation>
    <scope>NUCLEOTIDE SEQUENCE [LARGE SCALE GENOMIC DNA]</scope>
    <source>
        <strain evidence="2">HB5018</strain>
        <plasmid evidence="2">pHB5018c</plasmid>
    </source>
</reference>
<evidence type="ECO:0000313" key="1">
    <source>
        <dbReference type="EMBL" id="BCP67655.1"/>
    </source>
</evidence>
<accession>A0A7R7TGQ4</accession>
<keyword evidence="1" id="KW-0614">Plasmid</keyword>